<organism evidence="6 7">
    <name type="scientific">Phaeoacremonium minimum (strain UCR-PA7)</name>
    <name type="common">Esca disease fungus</name>
    <name type="synonym">Togninia minima</name>
    <dbReference type="NCBI Taxonomy" id="1286976"/>
    <lineage>
        <taxon>Eukaryota</taxon>
        <taxon>Fungi</taxon>
        <taxon>Dikarya</taxon>
        <taxon>Ascomycota</taxon>
        <taxon>Pezizomycotina</taxon>
        <taxon>Sordariomycetes</taxon>
        <taxon>Sordariomycetidae</taxon>
        <taxon>Togniniales</taxon>
        <taxon>Togniniaceae</taxon>
        <taxon>Phaeoacremonium</taxon>
    </lineage>
</organism>
<dbReference type="PANTHER" id="PTHR42973:SF7">
    <property type="entry name" value="FAD-BINDING PCMH-TYPE DOMAIN-CONTAINING PROTEIN"/>
    <property type="match status" value="1"/>
</dbReference>
<dbReference type="eggNOG" id="ENOG502SJVQ">
    <property type="taxonomic scope" value="Eukaryota"/>
</dbReference>
<evidence type="ECO:0000313" key="6">
    <source>
        <dbReference type="EMBL" id="EON99817.1"/>
    </source>
</evidence>
<dbReference type="PROSITE" id="PS51387">
    <property type="entry name" value="FAD_PCMH"/>
    <property type="match status" value="1"/>
</dbReference>
<keyword evidence="4" id="KW-0560">Oxidoreductase</keyword>
<dbReference type="GO" id="GO:0016491">
    <property type="term" value="F:oxidoreductase activity"/>
    <property type="evidence" value="ECO:0007669"/>
    <property type="project" value="UniProtKB-KW"/>
</dbReference>
<comment type="similarity">
    <text evidence="1">Belongs to the oxygen-dependent FAD-linked oxidoreductase family.</text>
</comment>
<dbReference type="KEGG" id="tmn:UCRPA7_4724"/>
<dbReference type="Pfam" id="PF01565">
    <property type="entry name" value="FAD_binding_4"/>
    <property type="match status" value="1"/>
</dbReference>
<dbReference type="InterPro" id="IPR016166">
    <property type="entry name" value="FAD-bd_PCMH"/>
</dbReference>
<evidence type="ECO:0000256" key="2">
    <source>
        <dbReference type="ARBA" id="ARBA00022630"/>
    </source>
</evidence>
<sequence>MSCNNEGTLSSLLSVVQDFAANNSINLIIPSDGDWDSTALCLIINPTNKPLAIVRPKTPDDISAIIKFCTSRSVPFVVRNGGHDSAGRSQVNGALTIDLRDMNNVAVAADRKTARVSGGASLGDVADVLAAEALVTPTGANSTVLSGMIVYDTSDFQATLDNWFKGYERLAAGEGIPSSLGIQLLIVQIPDLGRVVLSLVMWSDKDQVKGQQWIDKIATLGTNILRTVEPSKIRDFMRANDNSYPYGAYGHNNTISVRGFTPKVKAMIAKYTDKFPTFGNGFCTHLLSGPSAQPNPHSVFGSRVEHVVFELFMAIADSDETKVAESIAWGKAFKRELLEKAPEDVIDAAFAALLTTEDTDLRKIYGENYDFLIALKKKHDPQNVFRNTIPRLL</sequence>
<dbReference type="Gene3D" id="3.30.465.10">
    <property type="match status" value="1"/>
</dbReference>
<dbReference type="InterPro" id="IPR012951">
    <property type="entry name" value="BBE"/>
</dbReference>
<dbReference type="InterPro" id="IPR036318">
    <property type="entry name" value="FAD-bd_PCMH-like_sf"/>
</dbReference>
<gene>
    <name evidence="6" type="ORF">UCRPA7_4724</name>
</gene>
<name>R8BKU9_PHAM7</name>
<dbReference type="Gene3D" id="3.40.462.20">
    <property type="match status" value="1"/>
</dbReference>
<keyword evidence="7" id="KW-1185">Reference proteome</keyword>
<dbReference type="HOGENOM" id="CLU_018354_10_0_1"/>
<keyword evidence="2" id="KW-0285">Flavoprotein</keyword>
<accession>R8BKU9</accession>
<dbReference type="InterPro" id="IPR006094">
    <property type="entry name" value="Oxid_FAD_bind_N"/>
</dbReference>
<dbReference type="EMBL" id="KB933129">
    <property type="protein sequence ID" value="EON99817.1"/>
    <property type="molecule type" value="Genomic_DNA"/>
</dbReference>
<feature type="domain" description="FAD-binding PCMH-type" evidence="5">
    <location>
        <begin position="46"/>
        <end position="150"/>
    </location>
</feature>
<dbReference type="Proteomes" id="UP000014074">
    <property type="component" value="Unassembled WGS sequence"/>
</dbReference>
<evidence type="ECO:0000313" key="7">
    <source>
        <dbReference type="Proteomes" id="UP000014074"/>
    </source>
</evidence>
<dbReference type="InterPro" id="IPR050416">
    <property type="entry name" value="FAD-linked_Oxidoreductase"/>
</dbReference>
<evidence type="ECO:0000256" key="3">
    <source>
        <dbReference type="ARBA" id="ARBA00022827"/>
    </source>
</evidence>
<evidence type="ECO:0000256" key="4">
    <source>
        <dbReference type="ARBA" id="ARBA00023002"/>
    </source>
</evidence>
<dbReference type="PANTHER" id="PTHR42973">
    <property type="entry name" value="BINDING OXIDOREDUCTASE, PUTATIVE (AFU_ORTHOLOGUE AFUA_1G17690)-RELATED"/>
    <property type="match status" value="1"/>
</dbReference>
<dbReference type="GeneID" id="19325204"/>
<dbReference type="SUPFAM" id="SSF56176">
    <property type="entry name" value="FAD-binding/transporter-associated domain-like"/>
    <property type="match status" value="1"/>
</dbReference>
<dbReference type="GO" id="GO:0071949">
    <property type="term" value="F:FAD binding"/>
    <property type="evidence" value="ECO:0007669"/>
    <property type="project" value="InterPro"/>
</dbReference>
<dbReference type="Pfam" id="PF08031">
    <property type="entry name" value="BBE"/>
    <property type="match status" value="1"/>
</dbReference>
<dbReference type="OrthoDB" id="407275at2759"/>
<proteinExistence type="inferred from homology"/>
<reference evidence="7" key="1">
    <citation type="journal article" date="2013" name="Genome Announc.">
        <title>Draft genome sequence of the ascomycete Phaeoacremonium aleophilum strain UCR-PA7, a causal agent of the esca disease complex in grapevines.</title>
        <authorList>
            <person name="Blanco-Ulate B."/>
            <person name="Rolshausen P."/>
            <person name="Cantu D."/>
        </authorList>
    </citation>
    <scope>NUCLEOTIDE SEQUENCE [LARGE SCALE GENOMIC DNA]</scope>
    <source>
        <strain evidence="7">UCR-PA7</strain>
    </source>
</reference>
<evidence type="ECO:0000259" key="5">
    <source>
        <dbReference type="PROSITE" id="PS51387"/>
    </source>
</evidence>
<evidence type="ECO:0000256" key="1">
    <source>
        <dbReference type="ARBA" id="ARBA00005466"/>
    </source>
</evidence>
<dbReference type="AlphaFoldDB" id="R8BKU9"/>
<dbReference type="InterPro" id="IPR016169">
    <property type="entry name" value="FAD-bd_PCMH_sub2"/>
</dbReference>
<protein>
    <submittedName>
        <fullName evidence="6">Putative d-lactate dehydrogenase protein</fullName>
    </submittedName>
</protein>
<dbReference type="RefSeq" id="XP_007915466.1">
    <property type="nucleotide sequence ID" value="XM_007917275.1"/>
</dbReference>
<keyword evidence="3" id="KW-0274">FAD</keyword>